<feature type="region of interest" description="Disordered" evidence="1">
    <location>
        <begin position="1"/>
        <end position="300"/>
    </location>
</feature>
<feature type="region of interest" description="Disordered" evidence="1">
    <location>
        <begin position="313"/>
        <end position="520"/>
    </location>
</feature>
<sequence length="796" mass="85651">MSSVAHSAEHPSRSWWSMSSKNQTQRYSTEKQKQKSPLNTIASALGLKAKKSPTLTIEDPPLPIQPPPQPSVAPLPKFTNRPPSKSVSSTLSRADSAEPRTPSDINYNPSRQSLLTLSDTDPFAGRGIVTIASPTDPTRLSAYSNGSGNDIFHTKQVDFPHNRTSYASSSSQSQGHGTANDSLHLKRTLSPISPSDSLPTTRIHKKASESNISSAIGRTNSYTAVERATRPPPPLHKSGSSNTLVAPSEKGKRPAMRPRGLTDNVTTQKSGFFVETTASKPAPSPRTPTTKPPPSASKPISPRVVIRQASLQHLNPPTAPPSQKLPATPHSPVDDDSYLVPGVSTGSSTISFASSTSSRDLYPNNPAIPHERPRRISDRSFFLTGGPEASQSERSSAVQPPLSPPAPLKKAVSHQNLRKKGNSFSTGSQAPSAFPADTENQRTPQKPRAFPLPRIPMPPMPGSIRHSSSSQSAPGEPNPSNSEPKRTSSSSGGRKRLFSGSSLRRPSTSYSTYGDDDSQSVFSMKSDQDMYISNAFFKPWITTQSTNSFWDEATPDALPNSPMRVLGNEFGSQQASPASTLGKSDLNPASSRQRGTSVRSAETLASEMAESASDHVRRFQRSNTITLSPRNNRLDAGQKTSAPSRPSTAQPTTSTNASTTASDAVPDPIEQSYQPSVSPPPMINSLPPPPRRQRTPVVLPPSEPEPPAKSLPPPPPMRLPQPPRIKSVTSIEKALHRRSIMKKPSFLEIDDDSSEEEEDDQVVPPVPILNRTVVGSAVGDSFLDFARESFDTVRST</sequence>
<feature type="compositionally biased region" description="Acidic residues" evidence="1">
    <location>
        <begin position="748"/>
        <end position="761"/>
    </location>
</feature>
<feature type="compositionally biased region" description="Polar residues" evidence="1">
    <location>
        <begin position="465"/>
        <end position="482"/>
    </location>
</feature>
<protein>
    <submittedName>
        <fullName evidence="2">Uncharacterized protein</fullName>
    </submittedName>
</protein>
<dbReference type="AlphaFoldDB" id="A8N2F8"/>
<dbReference type="Proteomes" id="UP000001861">
    <property type="component" value="Unassembled WGS sequence"/>
</dbReference>
<feature type="compositionally biased region" description="Polar residues" evidence="1">
    <location>
        <begin position="209"/>
        <end position="223"/>
    </location>
</feature>
<feature type="compositionally biased region" description="Pro residues" evidence="1">
    <location>
        <begin position="60"/>
        <end position="73"/>
    </location>
</feature>
<dbReference type="KEGG" id="cci:CC1G_01811"/>
<proteinExistence type="predicted"/>
<feature type="compositionally biased region" description="Polar residues" evidence="1">
    <location>
        <begin position="103"/>
        <end position="119"/>
    </location>
</feature>
<name>A8N2F8_COPC7</name>
<feature type="region of interest" description="Disordered" evidence="1">
    <location>
        <begin position="740"/>
        <end position="764"/>
    </location>
</feature>
<feature type="compositionally biased region" description="Polar residues" evidence="1">
    <location>
        <begin position="422"/>
        <end position="431"/>
    </location>
</feature>
<feature type="compositionally biased region" description="Polar residues" evidence="1">
    <location>
        <begin position="190"/>
        <end position="200"/>
    </location>
</feature>
<dbReference type="STRING" id="240176.A8N2F8"/>
<feature type="compositionally biased region" description="Polar residues" evidence="1">
    <location>
        <begin position="132"/>
        <end position="148"/>
    </location>
</feature>
<reference evidence="2 3" key="1">
    <citation type="journal article" date="2010" name="Proc. Natl. Acad. Sci. U.S.A.">
        <title>Insights into evolution of multicellular fungi from the assembled chromosomes of the mushroom Coprinopsis cinerea (Coprinus cinereus).</title>
        <authorList>
            <person name="Stajich J.E."/>
            <person name="Wilke S.K."/>
            <person name="Ahren D."/>
            <person name="Au C.H."/>
            <person name="Birren B.W."/>
            <person name="Borodovsky M."/>
            <person name="Burns C."/>
            <person name="Canback B."/>
            <person name="Casselton L.A."/>
            <person name="Cheng C.K."/>
            <person name="Deng J."/>
            <person name="Dietrich F.S."/>
            <person name="Fargo D.C."/>
            <person name="Farman M.L."/>
            <person name="Gathman A.C."/>
            <person name="Goldberg J."/>
            <person name="Guigo R."/>
            <person name="Hoegger P.J."/>
            <person name="Hooker J.B."/>
            <person name="Huggins A."/>
            <person name="James T.Y."/>
            <person name="Kamada T."/>
            <person name="Kilaru S."/>
            <person name="Kodira C."/>
            <person name="Kues U."/>
            <person name="Kupfer D."/>
            <person name="Kwan H.S."/>
            <person name="Lomsadze A."/>
            <person name="Li W."/>
            <person name="Lilly W.W."/>
            <person name="Ma L.J."/>
            <person name="Mackey A.J."/>
            <person name="Manning G."/>
            <person name="Martin F."/>
            <person name="Muraguchi H."/>
            <person name="Natvig D.O."/>
            <person name="Palmerini H."/>
            <person name="Ramesh M.A."/>
            <person name="Rehmeyer C.J."/>
            <person name="Roe B.A."/>
            <person name="Shenoy N."/>
            <person name="Stanke M."/>
            <person name="Ter-Hovhannisyan V."/>
            <person name="Tunlid A."/>
            <person name="Velagapudi R."/>
            <person name="Vision T.J."/>
            <person name="Zeng Q."/>
            <person name="Zolan M.E."/>
            <person name="Pukkila P.J."/>
        </authorList>
    </citation>
    <scope>NUCLEOTIDE SEQUENCE [LARGE SCALE GENOMIC DNA]</scope>
    <source>
        <strain evidence="3">Okayama-7 / 130 / ATCC MYA-4618 / FGSC 9003</strain>
    </source>
</reference>
<evidence type="ECO:0000313" key="2">
    <source>
        <dbReference type="EMBL" id="EAU92766.2"/>
    </source>
</evidence>
<dbReference type="GeneID" id="6005557"/>
<gene>
    <name evidence="2" type="ORF">CC1G_01811</name>
</gene>
<feature type="compositionally biased region" description="Polar residues" evidence="1">
    <location>
        <begin position="81"/>
        <end position="93"/>
    </location>
</feature>
<accession>A8N2F8</accession>
<feature type="compositionally biased region" description="Low complexity" evidence="1">
    <location>
        <begin position="344"/>
        <end position="358"/>
    </location>
</feature>
<feature type="compositionally biased region" description="Low complexity" evidence="1">
    <location>
        <begin position="647"/>
        <end position="664"/>
    </location>
</feature>
<feature type="region of interest" description="Disordered" evidence="1">
    <location>
        <begin position="565"/>
        <end position="724"/>
    </location>
</feature>
<feature type="compositionally biased region" description="Basic and acidic residues" evidence="1">
    <location>
        <begin position="152"/>
        <end position="161"/>
    </location>
</feature>
<dbReference type="RefSeq" id="XP_001829131.2">
    <property type="nucleotide sequence ID" value="XM_001829079.2"/>
</dbReference>
<feature type="compositionally biased region" description="Pro residues" evidence="1">
    <location>
        <begin position="677"/>
        <end position="690"/>
    </location>
</feature>
<feature type="compositionally biased region" description="Basic and acidic residues" evidence="1">
    <location>
        <begin position="369"/>
        <end position="378"/>
    </location>
</feature>
<feature type="compositionally biased region" description="Polar residues" evidence="1">
    <location>
        <begin position="621"/>
        <end position="631"/>
    </location>
</feature>
<dbReference type="InParanoid" id="A8N2F8"/>
<feature type="compositionally biased region" description="Pro residues" evidence="1">
    <location>
        <begin position="282"/>
        <end position="296"/>
    </location>
</feature>
<dbReference type="OrthoDB" id="3195323at2759"/>
<evidence type="ECO:0000313" key="3">
    <source>
        <dbReference type="Proteomes" id="UP000001861"/>
    </source>
</evidence>
<feature type="compositionally biased region" description="Polar residues" evidence="1">
    <location>
        <begin position="14"/>
        <end position="27"/>
    </location>
</feature>
<feature type="compositionally biased region" description="Pro residues" evidence="1">
    <location>
        <begin position="698"/>
        <end position="723"/>
    </location>
</feature>
<organism evidence="2 3">
    <name type="scientific">Coprinopsis cinerea (strain Okayama-7 / 130 / ATCC MYA-4618 / FGSC 9003)</name>
    <name type="common">Inky cap fungus</name>
    <name type="synonym">Hormographiella aspergillata</name>
    <dbReference type="NCBI Taxonomy" id="240176"/>
    <lineage>
        <taxon>Eukaryota</taxon>
        <taxon>Fungi</taxon>
        <taxon>Dikarya</taxon>
        <taxon>Basidiomycota</taxon>
        <taxon>Agaricomycotina</taxon>
        <taxon>Agaricomycetes</taxon>
        <taxon>Agaricomycetidae</taxon>
        <taxon>Agaricales</taxon>
        <taxon>Agaricineae</taxon>
        <taxon>Psathyrellaceae</taxon>
        <taxon>Coprinopsis</taxon>
    </lineage>
</organism>
<comment type="caution">
    <text evidence="2">The sequence shown here is derived from an EMBL/GenBank/DDBJ whole genome shotgun (WGS) entry which is preliminary data.</text>
</comment>
<feature type="compositionally biased region" description="Polar residues" evidence="1">
    <location>
        <begin position="570"/>
        <end position="600"/>
    </location>
</feature>
<keyword evidence="3" id="KW-1185">Reference proteome</keyword>
<dbReference type="EMBL" id="AACS02000001">
    <property type="protein sequence ID" value="EAU92766.2"/>
    <property type="molecule type" value="Genomic_DNA"/>
</dbReference>
<evidence type="ECO:0000256" key="1">
    <source>
        <dbReference type="SAM" id="MobiDB-lite"/>
    </source>
</evidence>
<dbReference type="VEuPathDB" id="FungiDB:CC1G_01811"/>
<dbReference type="HOGENOM" id="CLU_338030_0_0_1"/>
<dbReference type="eggNOG" id="ENOG502SQA7">
    <property type="taxonomic scope" value="Eukaryota"/>
</dbReference>
<dbReference type="OMA" id="MRINRTH"/>